<feature type="compositionally biased region" description="Low complexity" evidence="1">
    <location>
        <begin position="35"/>
        <end position="67"/>
    </location>
</feature>
<dbReference type="PROSITE" id="PS51257">
    <property type="entry name" value="PROKAR_LIPOPROTEIN"/>
    <property type="match status" value="1"/>
</dbReference>
<gene>
    <name evidence="3" type="ORF">SAMN04489751_2069</name>
</gene>
<evidence type="ECO:0000256" key="2">
    <source>
        <dbReference type="SAM" id="SignalP"/>
    </source>
</evidence>
<evidence type="ECO:0000313" key="3">
    <source>
        <dbReference type="EMBL" id="SDS45992.1"/>
    </source>
</evidence>
<protein>
    <recommendedName>
        <fullName evidence="5">Lipoprotein</fullName>
    </recommendedName>
</protein>
<organism evidence="3 4">
    <name type="scientific">Brevibacterium sandarakinum</name>
    <dbReference type="NCBI Taxonomy" id="629680"/>
    <lineage>
        <taxon>Bacteria</taxon>
        <taxon>Bacillati</taxon>
        <taxon>Actinomycetota</taxon>
        <taxon>Actinomycetes</taxon>
        <taxon>Micrococcales</taxon>
        <taxon>Brevibacteriaceae</taxon>
        <taxon>Brevibacterium</taxon>
    </lineage>
</organism>
<feature type="chain" id="PRO_5009259917" description="Lipoprotein" evidence="2">
    <location>
        <begin position="29"/>
        <end position="193"/>
    </location>
</feature>
<proteinExistence type="predicted"/>
<evidence type="ECO:0000256" key="1">
    <source>
        <dbReference type="SAM" id="MobiDB-lite"/>
    </source>
</evidence>
<keyword evidence="2" id="KW-0732">Signal</keyword>
<dbReference type="RefSeq" id="WP_092105361.1">
    <property type="nucleotide sequence ID" value="NZ_LT629739.1"/>
</dbReference>
<evidence type="ECO:0000313" key="4">
    <source>
        <dbReference type="Proteomes" id="UP000199700"/>
    </source>
</evidence>
<sequence length="193" mass="19938">MKSSTSIRLATLAVAIPALLLTGCQSPAEPTADQPAPSAEAATPNPSSAAATASPTPEAPATEAAPSYTDPSEADTYCGAIEDLISLSNEASDQNEQTIVNHMGTRLDLLAAGTAHIGKLAPDEASHDWEATGDDYKQAADLFKSSGGQVSNTDFLMLLSTATKTANTTYEHQAETVDEECGIDITKLVAEAK</sequence>
<dbReference type="OrthoDB" id="4809916at2"/>
<feature type="region of interest" description="Disordered" evidence="1">
    <location>
        <begin position="25"/>
        <end position="73"/>
    </location>
</feature>
<feature type="signal peptide" evidence="2">
    <location>
        <begin position="1"/>
        <end position="28"/>
    </location>
</feature>
<keyword evidence="4" id="KW-1185">Reference proteome</keyword>
<name>A0A1H1SDI4_BRESA</name>
<reference evidence="3" key="1">
    <citation type="submission" date="2016-10" db="EMBL/GenBank/DDBJ databases">
        <authorList>
            <person name="Varghese N."/>
            <person name="Submissions S."/>
        </authorList>
    </citation>
    <scope>NUCLEOTIDE SEQUENCE [LARGE SCALE GENOMIC DNA]</scope>
    <source>
        <strain evidence="3">DSM 22082</strain>
    </source>
</reference>
<dbReference type="STRING" id="629680.SAMN04489751_2069"/>
<dbReference type="Proteomes" id="UP000199700">
    <property type="component" value="Chromosome"/>
</dbReference>
<evidence type="ECO:0008006" key="5">
    <source>
        <dbReference type="Google" id="ProtNLM"/>
    </source>
</evidence>
<dbReference type="EMBL" id="LT629739">
    <property type="protein sequence ID" value="SDS45992.1"/>
    <property type="molecule type" value="Genomic_DNA"/>
</dbReference>
<dbReference type="AlphaFoldDB" id="A0A1H1SDI4"/>
<accession>A0A1H1SDI4</accession>